<evidence type="ECO:0000256" key="1">
    <source>
        <dbReference type="PROSITE-ProRule" id="PRU00723"/>
    </source>
</evidence>
<dbReference type="GeneID" id="80539559"/>
<evidence type="ECO:0000259" key="3">
    <source>
        <dbReference type="PROSITE" id="PS50103"/>
    </source>
</evidence>
<name>A0AAE7P5J9_9MONO</name>
<keyword evidence="1" id="KW-0479">Metal-binding</keyword>
<keyword evidence="1" id="KW-0863">Zinc-finger</keyword>
<dbReference type="PROSITE" id="PS50103">
    <property type="entry name" value="ZF_C3H1"/>
    <property type="match status" value="1"/>
</dbReference>
<proteinExistence type="predicted"/>
<dbReference type="Gene3D" id="6.10.250.3220">
    <property type="match status" value="1"/>
</dbReference>
<organism evidence="4 5">
    <name type="scientific">Jimsystermes virus</name>
    <dbReference type="NCBI Taxonomy" id="2796600"/>
    <lineage>
        <taxon>Viruses</taxon>
        <taxon>Riboviria</taxon>
        <taxon>Orthornavirae</taxon>
        <taxon>Negarnaviricota</taxon>
        <taxon>Haploviricotina</taxon>
        <taxon>Monjiviricetes</taxon>
        <taxon>Mononegavirales</taxon>
        <taxon>Lispiviridae</taxon>
        <taxon>Copasivirus</taxon>
        <taxon>Copasivirus manlyvaleense</taxon>
    </lineage>
</organism>
<dbReference type="InterPro" id="IPR000571">
    <property type="entry name" value="Znf_CCCH"/>
</dbReference>
<reference evidence="4" key="1">
    <citation type="journal article" date="2020" name="Viruses">
        <title>Unmapped RNA Virus Diversity in Termites and their Symbionts.</title>
        <authorList>
            <person name="Lay C.L."/>
            <person name="Shi M."/>
            <person name="Bucek A."/>
            <person name="Bourguignon T."/>
            <person name="Lo N."/>
            <person name="Holmes E.C."/>
        </authorList>
    </citation>
    <scope>NUCLEOTIDE SEQUENCE</scope>
    <source>
        <strain evidence="4">3v4v_4</strain>
    </source>
</reference>
<keyword evidence="1" id="KW-0862">Zinc</keyword>
<dbReference type="EMBL" id="MW052080">
    <property type="protein sequence ID" value="QQM16271.1"/>
    <property type="molecule type" value="Genomic_RNA"/>
</dbReference>
<evidence type="ECO:0000313" key="5">
    <source>
        <dbReference type="Proteomes" id="UP000830379"/>
    </source>
</evidence>
<dbReference type="Pfam" id="PF00642">
    <property type="entry name" value="zf-CCCH"/>
    <property type="match status" value="1"/>
</dbReference>
<protein>
    <recommendedName>
        <fullName evidence="3">C3H1-type domain-containing protein</fullName>
    </recommendedName>
</protein>
<evidence type="ECO:0000256" key="2">
    <source>
        <dbReference type="SAM" id="MobiDB-lite"/>
    </source>
</evidence>
<feature type="region of interest" description="Disordered" evidence="2">
    <location>
        <begin position="210"/>
        <end position="234"/>
    </location>
</feature>
<dbReference type="RefSeq" id="YP_010800903.1">
    <property type="nucleotide sequence ID" value="NC_076915.1"/>
</dbReference>
<feature type="domain" description="C3H1-type" evidence="3">
    <location>
        <begin position="50"/>
        <end position="78"/>
    </location>
</feature>
<dbReference type="GO" id="GO:0008270">
    <property type="term" value="F:zinc ion binding"/>
    <property type="evidence" value="ECO:0007669"/>
    <property type="project" value="UniProtKB-KW"/>
</dbReference>
<dbReference type="Proteomes" id="UP000830379">
    <property type="component" value="Segment"/>
</dbReference>
<feature type="zinc finger region" description="C3H1-type" evidence="1">
    <location>
        <begin position="50"/>
        <end position="78"/>
    </location>
</feature>
<evidence type="ECO:0000313" key="4">
    <source>
        <dbReference type="EMBL" id="QQM16271.1"/>
    </source>
</evidence>
<reference evidence="4" key="2">
    <citation type="submission" date="2020-09" db="EMBL/GenBank/DDBJ databases">
        <authorList>
            <person name="Le Lay C."/>
            <person name="Shi M."/>
            <person name="Bucek A."/>
            <person name="Bourguignon T."/>
            <person name="Lo N."/>
            <person name="Holmes E.C."/>
        </authorList>
    </citation>
    <scope>NUCLEOTIDE SEQUENCE</scope>
    <source>
        <strain evidence="4">3v4v_4</strain>
    </source>
</reference>
<sequence length="234" mass="26770">MLCHFTVLYNSRPFTSSISHIIMASRRSRTHSEASVAESSTESLRSRLEKQHQELCNEFEKLHICPRGARCQRAHIYERIHDDQLVKMMDFTIGVVSGHTRALNILEQKVDAVLTHLQINKDQPLERGRTQAGWEQKKQIRQMKARSKSSERYSLSHRPSGASTPIPHEEPYEQAQQMMPAVRFPQGVYAMPLNPPSHVQYQPIPPGYMPAYRYPAPPQQFDPGTCQAPPTDVD</sequence>
<accession>A0AAE7P5J9</accession>
<keyword evidence="5" id="KW-1185">Reference proteome</keyword>
<dbReference type="KEGG" id="vg:80539559"/>
<feature type="region of interest" description="Disordered" evidence="2">
    <location>
        <begin position="125"/>
        <end position="168"/>
    </location>
</feature>